<organism evidence="6 7">
    <name type="scientific">Paucihalobacter ruber</name>
    <dbReference type="NCBI Taxonomy" id="2567861"/>
    <lineage>
        <taxon>Bacteria</taxon>
        <taxon>Pseudomonadati</taxon>
        <taxon>Bacteroidota</taxon>
        <taxon>Flavobacteriia</taxon>
        <taxon>Flavobacteriales</taxon>
        <taxon>Flavobacteriaceae</taxon>
        <taxon>Paucihalobacter</taxon>
    </lineage>
</organism>
<sequence length="590" mass="67435">MRTPISTYRQLLKSHSASYQNIKRQINLLSAVRLVWFLAVVVSLYLTFNQTYVFSTIGVLGLIVFLWLLSKHSNLKHRKDYLSALITINQNEIEIANGNYHHQPNGLAFQEEQHAFSLDIDLFGRASFFQYINRTTTQDGQEFLANLLLSNNIEDIPKKQEGIKELSEMTYWRQDYSANAKIIESESHSDEILKWLSHHGSTFSKTHRTLAVIFSMASLAIFSLVIFKALSLIYLGYWLLFGLFVSGIFIKKVNVLSYQSSKAKQLFKSYAVLLGTIESTNFKSEWLLEHQKHIQNQNQKASGLVKQFSQLIDRLDNRNNLIWAIVANGFFLVDIWQSFLIEQWIVKHKANISQWFTTVAFFDAYNSFGTYAFNHPEFVFPDINSNDNNIKAMELGHPLIKADKRVCSDVTIQSQQFFIVTGANMAGKSTFLRTVGLCIVSANLGLPVCAKNAGYKPIKLITSMRTTDSLTDDSSYFFSELKRLQYIVNQLQNEPYFVILDEILKGTNSTDKAIGSKKFIERLVKSKATGIIATHDLSLCDIEATQTAVKNYFFDAEIKNNELYFDYKLKQGICENMNASFLLKKMGIVE</sequence>
<accession>A0A506PLP8</accession>
<dbReference type="AlphaFoldDB" id="A0A506PLP8"/>
<dbReference type="SMART" id="SM00534">
    <property type="entry name" value="MUTSac"/>
    <property type="match status" value="1"/>
</dbReference>
<dbReference type="InterPro" id="IPR036187">
    <property type="entry name" value="DNA_mismatch_repair_MutS_sf"/>
</dbReference>
<dbReference type="InterPro" id="IPR045076">
    <property type="entry name" value="MutS"/>
</dbReference>
<feature type="transmembrane region" description="Helical" evidence="4">
    <location>
        <begin position="233"/>
        <end position="250"/>
    </location>
</feature>
<dbReference type="SUPFAM" id="SSF52540">
    <property type="entry name" value="P-loop containing nucleoside triphosphate hydrolases"/>
    <property type="match status" value="1"/>
</dbReference>
<dbReference type="SUPFAM" id="SSF48334">
    <property type="entry name" value="DNA repair protein MutS, domain III"/>
    <property type="match status" value="1"/>
</dbReference>
<dbReference type="Proteomes" id="UP000317332">
    <property type="component" value="Unassembled WGS sequence"/>
</dbReference>
<reference evidence="6 7" key="1">
    <citation type="submission" date="2019-06" db="EMBL/GenBank/DDBJ databases">
        <title>Flavobacteriaceae Paucihalobacterium erythroidium CWB-1, complete genome.</title>
        <authorList>
            <person name="Wu S."/>
        </authorList>
    </citation>
    <scope>NUCLEOTIDE SEQUENCE [LARGE SCALE GENOMIC DNA]</scope>
    <source>
        <strain evidence="6 7">CWB-1</strain>
    </source>
</reference>
<evidence type="ECO:0000256" key="1">
    <source>
        <dbReference type="ARBA" id="ARBA00022741"/>
    </source>
</evidence>
<dbReference type="EMBL" id="VHIQ01000002">
    <property type="protein sequence ID" value="TPV34796.1"/>
    <property type="molecule type" value="Genomic_DNA"/>
</dbReference>
<evidence type="ECO:0000256" key="4">
    <source>
        <dbReference type="SAM" id="Phobius"/>
    </source>
</evidence>
<keyword evidence="4" id="KW-1133">Transmembrane helix</keyword>
<evidence type="ECO:0000313" key="7">
    <source>
        <dbReference type="Proteomes" id="UP000317332"/>
    </source>
</evidence>
<comment type="caution">
    <text evidence="6">The sequence shown here is derived from an EMBL/GenBank/DDBJ whole genome shotgun (WGS) entry which is preliminary data.</text>
</comment>
<dbReference type="GO" id="GO:0005524">
    <property type="term" value="F:ATP binding"/>
    <property type="evidence" value="ECO:0007669"/>
    <property type="project" value="UniProtKB-KW"/>
</dbReference>
<feature type="transmembrane region" description="Helical" evidence="4">
    <location>
        <begin position="52"/>
        <end position="69"/>
    </location>
</feature>
<evidence type="ECO:0000313" key="6">
    <source>
        <dbReference type="EMBL" id="TPV34796.1"/>
    </source>
</evidence>
<dbReference type="Pfam" id="PF00488">
    <property type="entry name" value="MutS_V"/>
    <property type="match status" value="1"/>
</dbReference>
<feature type="transmembrane region" description="Helical" evidence="4">
    <location>
        <begin position="26"/>
        <end position="46"/>
    </location>
</feature>
<dbReference type="OrthoDB" id="9802448at2"/>
<dbReference type="GO" id="GO:0005829">
    <property type="term" value="C:cytosol"/>
    <property type="evidence" value="ECO:0007669"/>
    <property type="project" value="TreeGrafter"/>
</dbReference>
<proteinExistence type="predicted"/>
<dbReference type="GO" id="GO:0006298">
    <property type="term" value="P:mismatch repair"/>
    <property type="evidence" value="ECO:0007669"/>
    <property type="project" value="InterPro"/>
</dbReference>
<dbReference type="Gene3D" id="3.40.50.300">
    <property type="entry name" value="P-loop containing nucleotide triphosphate hydrolases"/>
    <property type="match status" value="1"/>
</dbReference>
<evidence type="ECO:0000259" key="5">
    <source>
        <dbReference type="SMART" id="SM00534"/>
    </source>
</evidence>
<evidence type="ECO:0000256" key="2">
    <source>
        <dbReference type="ARBA" id="ARBA00022840"/>
    </source>
</evidence>
<feature type="transmembrane region" description="Helical" evidence="4">
    <location>
        <begin position="209"/>
        <end position="227"/>
    </location>
</feature>
<evidence type="ECO:0000256" key="3">
    <source>
        <dbReference type="ARBA" id="ARBA00023125"/>
    </source>
</evidence>
<dbReference type="GO" id="GO:0030983">
    <property type="term" value="F:mismatched DNA binding"/>
    <property type="evidence" value="ECO:0007669"/>
    <property type="project" value="InterPro"/>
</dbReference>
<keyword evidence="2" id="KW-0067">ATP-binding</keyword>
<keyword evidence="1" id="KW-0547">Nucleotide-binding</keyword>
<dbReference type="GO" id="GO:0140664">
    <property type="term" value="F:ATP-dependent DNA damage sensor activity"/>
    <property type="evidence" value="ECO:0007669"/>
    <property type="project" value="InterPro"/>
</dbReference>
<dbReference type="RefSeq" id="WP_140989219.1">
    <property type="nucleotide sequence ID" value="NZ_VHIQ01000002.1"/>
</dbReference>
<keyword evidence="3" id="KW-0238">DNA-binding</keyword>
<dbReference type="InterPro" id="IPR027417">
    <property type="entry name" value="P-loop_NTPase"/>
</dbReference>
<keyword evidence="4" id="KW-0472">Membrane</keyword>
<gene>
    <name evidence="6" type="ORF">FJ651_04485</name>
</gene>
<name>A0A506PLP8_9FLAO</name>
<feature type="transmembrane region" description="Helical" evidence="4">
    <location>
        <begin position="321"/>
        <end position="341"/>
    </location>
</feature>
<keyword evidence="4" id="KW-0812">Transmembrane</keyword>
<feature type="domain" description="DNA mismatch repair proteins mutS family" evidence="5">
    <location>
        <begin position="415"/>
        <end position="587"/>
    </location>
</feature>
<keyword evidence="7" id="KW-1185">Reference proteome</keyword>
<dbReference type="InterPro" id="IPR000432">
    <property type="entry name" value="DNA_mismatch_repair_MutS_C"/>
</dbReference>
<dbReference type="PANTHER" id="PTHR11361:SF99">
    <property type="entry name" value="DNA MISMATCH REPAIR PROTEIN"/>
    <property type="match status" value="1"/>
</dbReference>
<protein>
    <submittedName>
        <fullName evidence="6">DNA mismatch repair protein MutS</fullName>
    </submittedName>
</protein>
<dbReference type="PANTHER" id="PTHR11361">
    <property type="entry name" value="DNA MISMATCH REPAIR PROTEIN MUTS FAMILY MEMBER"/>
    <property type="match status" value="1"/>
</dbReference>